<dbReference type="STRING" id="1202772.A0A1V9YA82"/>
<feature type="domain" description="Phospholipase/carboxylesterase/thioesterase" evidence="3">
    <location>
        <begin position="25"/>
        <end position="232"/>
    </location>
</feature>
<evidence type="ECO:0000313" key="5">
    <source>
        <dbReference type="Proteomes" id="UP000243579"/>
    </source>
</evidence>
<proteinExistence type="inferred from homology"/>
<dbReference type="Pfam" id="PF02230">
    <property type="entry name" value="Abhydrolase_2"/>
    <property type="match status" value="1"/>
</dbReference>
<evidence type="ECO:0000313" key="4">
    <source>
        <dbReference type="EMBL" id="OQR82589.1"/>
    </source>
</evidence>
<evidence type="ECO:0000256" key="2">
    <source>
        <dbReference type="ARBA" id="ARBA00022801"/>
    </source>
</evidence>
<comment type="caution">
    <text evidence="4">The sequence shown here is derived from an EMBL/GenBank/DDBJ whole genome shotgun (WGS) entry which is preliminary data.</text>
</comment>
<evidence type="ECO:0000259" key="3">
    <source>
        <dbReference type="Pfam" id="PF02230"/>
    </source>
</evidence>
<dbReference type="SUPFAM" id="SSF53474">
    <property type="entry name" value="alpha/beta-Hydrolases"/>
    <property type="match status" value="1"/>
</dbReference>
<accession>A0A1V9YA82</accession>
<dbReference type="InterPro" id="IPR003140">
    <property type="entry name" value="PLipase/COase/thioEstase"/>
</dbReference>
<dbReference type="GO" id="GO:0008474">
    <property type="term" value="F:palmitoyl-(protein) hydrolase activity"/>
    <property type="evidence" value="ECO:0007669"/>
    <property type="project" value="TreeGrafter"/>
</dbReference>
<dbReference type="Gene3D" id="3.40.50.1820">
    <property type="entry name" value="alpha/beta hydrolase"/>
    <property type="match status" value="1"/>
</dbReference>
<comment type="similarity">
    <text evidence="1">Belongs to the AB hydrolase superfamily. AB hydrolase 2 family.</text>
</comment>
<sequence length="236" mass="25522">MGNVCQAFGYDLPVPDDNEWDRRLILHPQESHVATVIWLHGLGDTGNSWQRHVTELGPLSGVKYIFPTAPTRRVTLNGGMLMPAWYDIFGLAPQDREDEEGIQHAANVLAKIIQSEIAAGIPPTKIAVVGFSQGAAIAMHTVYRLLTFPIACGVFLSGYLPMASSFHARSPTTPGLQCHGEKDPLIPVVFGQKSNDILAANAISVKFATFPKLAHGVNSAELLQVHAFLASHLALL</sequence>
<dbReference type="OrthoDB" id="2418081at2759"/>
<name>A0A1V9YA82_ACHHY</name>
<dbReference type="PANTHER" id="PTHR10655:SF17">
    <property type="entry name" value="LYSOPHOSPHOLIPASE-LIKE PROTEIN 1"/>
    <property type="match status" value="1"/>
</dbReference>
<organism evidence="4 5">
    <name type="scientific">Achlya hypogyna</name>
    <name type="common">Oomycete</name>
    <name type="synonym">Protoachlya hypogyna</name>
    <dbReference type="NCBI Taxonomy" id="1202772"/>
    <lineage>
        <taxon>Eukaryota</taxon>
        <taxon>Sar</taxon>
        <taxon>Stramenopiles</taxon>
        <taxon>Oomycota</taxon>
        <taxon>Saprolegniomycetes</taxon>
        <taxon>Saprolegniales</taxon>
        <taxon>Achlyaceae</taxon>
        <taxon>Achlya</taxon>
    </lineage>
</organism>
<dbReference type="Proteomes" id="UP000243579">
    <property type="component" value="Unassembled WGS sequence"/>
</dbReference>
<dbReference type="AlphaFoldDB" id="A0A1V9YA82"/>
<evidence type="ECO:0000256" key="1">
    <source>
        <dbReference type="ARBA" id="ARBA00006499"/>
    </source>
</evidence>
<gene>
    <name evidence="4" type="ORF">ACHHYP_15743</name>
</gene>
<protein>
    <submittedName>
        <fullName evidence="4">Acyl-protein thioesterase 1,2</fullName>
    </submittedName>
</protein>
<keyword evidence="5" id="KW-1185">Reference proteome</keyword>
<dbReference type="EMBL" id="JNBR01002430">
    <property type="protein sequence ID" value="OQR82589.1"/>
    <property type="molecule type" value="Genomic_DNA"/>
</dbReference>
<dbReference type="InterPro" id="IPR029058">
    <property type="entry name" value="AB_hydrolase_fold"/>
</dbReference>
<dbReference type="GO" id="GO:0052689">
    <property type="term" value="F:carboxylic ester hydrolase activity"/>
    <property type="evidence" value="ECO:0007669"/>
    <property type="project" value="TreeGrafter"/>
</dbReference>
<reference evidence="4 5" key="1">
    <citation type="journal article" date="2014" name="Genome Biol. Evol.">
        <title>The secreted proteins of Achlya hypogyna and Thraustotheca clavata identify the ancestral oomycete secretome and reveal gene acquisitions by horizontal gene transfer.</title>
        <authorList>
            <person name="Misner I."/>
            <person name="Blouin N."/>
            <person name="Leonard G."/>
            <person name="Richards T.A."/>
            <person name="Lane C.E."/>
        </authorList>
    </citation>
    <scope>NUCLEOTIDE SEQUENCE [LARGE SCALE GENOMIC DNA]</scope>
    <source>
        <strain evidence="4 5">ATCC 48635</strain>
    </source>
</reference>
<dbReference type="PANTHER" id="PTHR10655">
    <property type="entry name" value="LYSOPHOSPHOLIPASE-RELATED"/>
    <property type="match status" value="1"/>
</dbReference>
<keyword evidence="2" id="KW-0378">Hydrolase</keyword>
<dbReference type="GO" id="GO:0005737">
    <property type="term" value="C:cytoplasm"/>
    <property type="evidence" value="ECO:0007669"/>
    <property type="project" value="TreeGrafter"/>
</dbReference>
<dbReference type="InterPro" id="IPR050565">
    <property type="entry name" value="LYPA1-2/EST-like"/>
</dbReference>